<gene>
    <name evidence="1" type="ORF">ANE_LOCUS23243</name>
</gene>
<sequence>MSCLDPRNTRIQITYLGTSGPRNTRIPLHATVAMACNSAGWILASLRSDEALNLHAYLTTITMPNRDLPRDS</sequence>
<proteinExistence type="predicted"/>
<keyword evidence="2" id="KW-1185">Reference proteome</keyword>
<dbReference type="EMBL" id="CABITT030000008">
    <property type="protein sequence ID" value="VVB12799.1"/>
    <property type="molecule type" value="Genomic_DNA"/>
</dbReference>
<name>A0A565CGP0_9BRAS</name>
<protein>
    <submittedName>
        <fullName evidence="1">Uncharacterized protein</fullName>
    </submittedName>
</protein>
<dbReference type="AlphaFoldDB" id="A0A565CGP0"/>
<reference evidence="1" key="1">
    <citation type="submission" date="2019-07" db="EMBL/GenBank/DDBJ databases">
        <authorList>
            <person name="Dittberner H."/>
        </authorList>
    </citation>
    <scope>NUCLEOTIDE SEQUENCE [LARGE SCALE GENOMIC DNA]</scope>
</reference>
<organism evidence="1 2">
    <name type="scientific">Arabis nemorensis</name>
    <dbReference type="NCBI Taxonomy" id="586526"/>
    <lineage>
        <taxon>Eukaryota</taxon>
        <taxon>Viridiplantae</taxon>
        <taxon>Streptophyta</taxon>
        <taxon>Embryophyta</taxon>
        <taxon>Tracheophyta</taxon>
        <taxon>Spermatophyta</taxon>
        <taxon>Magnoliopsida</taxon>
        <taxon>eudicotyledons</taxon>
        <taxon>Gunneridae</taxon>
        <taxon>Pentapetalae</taxon>
        <taxon>rosids</taxon>
        <taxon>malvids</taxon>
        <taxon>Brassicales</taxon>
        <taxon>Brassicaceae</taxon>
        <taxon>Arabideae</taxon>
        <taxon>Arabis</taxon>
    </lineage>
</organism>
<dbReference type="Proteomes" id="UP000489600">
    <property type="component" value="Unassembled WGS sequence"/>
</dbReference>
<evidence type="ECO:0000313" key="2">
    <source>
        <dbReference type="Proteomes" id="UP000489600"/>
    </source>
</evidence>
<comment type="caution">
    <text evidence="1">The sequence shown here is derived from an EMBL/GenBank/DDBJ whole genome shotgun (WGS) entry which is preliminary data.</text>
</comment>
<accession>A0A565CGP0</accession>
<evidence type="ECO:0000313" key="1">
    <source>
        <dbReference type="EMBL" id="VVB12799.1"/>
    </source>
</evidence>